<sequence length="823" mass="96071">MSKIEQRLNTLFQEHRIIIWYDEGGSLKDEFDSINLDIKKLELNNNEFGIKVKILYEDKASKYLIYSANAEPNMEDNWLLDIEQSFHKFSADPISMIVSELDLDITKKAFISEHKAFFNAKSRFDKYKSIITEKDSDEELTNKMIAIILNCDETLEEILFKLIANESLIDELDKYELTKKLLKEISSRFKYKSDKLSITDLTYKLLQNHFYSNVEPSKCELNKEATLFVKHWMDSNRHKELFKTVSLKVQNDLNIQSIISNYELSQVIDCDTYEVCEQLVIAKLRDLIVSSKINEKEFENYFNKREHKFWYEKYENIYKAFNYAIKLYFGINNFKVDISSFEDGINKYSEYWYEIDYNYRKFVYFYNQSSHKEILKSLSILEDAYLNSYLRVLNDKWQNFVKDYSVKIVNHQRSFYKSKVPQIVGKNQKVFVIISDALRYECAKELSKLISYENTESRSFSVKENYMISSLPSYTQLGMASLLPNNEVEIKSTDDTVYVDGKSSKGKDARTKILQSEDINSIAVNDEEFLTLNRESGRELVKSNNIIYIYHNQIDAMGDDAITEEKVFDAVESSFSTITKIIKQIVNLNGTNIFVTADHGFIYTNTPTQDSEFCKLDTTFMETSKVNRRFVIGKNLEENSCTQKFSSDELGISGDNDFYITKSINKIRKQGGGNRFVHGGASLQELVIPLLEIKYQRKNVISEVEATIMPISTITTNNINVSIYQEEPISDKVKPITLVCGFYSEDGVELSDKHKITLNSSDEENRNRENKLRFTFKEISNKYSGKFIKFTMKKVIENSSEQPIYKTYDVKLQLSFFNDFDEF</sequence>
<evidence type="ECO:0000313" key="1">
    <source>
        <dbReference type="EMBL" id="QKF77464.1"/>
    </source>
</evidence>
<dbReference type="NCBIfam" id="TIGR02687">
    <property type="entry name" value="BREX-1 system phosphatase PglZ type A"/>
    <property type="match status" value="1"/>
</dbReference>
<dbReference type="RefSeq" id="WP_129011491.1">
    <property type="nucleotide sequence ID" value="NZ_CP053835.1"/>
</dbReference>
<dbReference type="AlphaFoldDB" id="A0AAE7E7D6"/>
<dbReference type="Gene3D" id="3.40.720.10">
    <property type="entry name" value="Alkaline Phosphatase, subunit A"/>
    <property type="match status" value="1"/>
</dbReference>
<keyword evidence="2" id="KW-1185">Reference proteome</keyword>
<evidence type="ECO:0000313" key="2">
    <source>
        <dbReference type="Proteomes" id="UP000503313"/>
    </source>
</evidence>
<accession>A0AAE7E7D6</accession>
<dbReference type="Pfam" id="PF08665">
    <property type="entry name" value="PglZ"/>
    <property type="match status" value="1"/>
</dbReference>
<dbReference type="SUPFAM" id="SSF53649">
    <property type="entry name" value="Alkaline phosphatase-like"/>
    <property type="match status" value="1"/>
</dbReference>
<protein>
    <submittedName>
        <fullName evidence="1">PglZ domain-containing protein</fullName>
    </submittedName>
</protein>
<dbReference type="EMBL" id="CP053835">
    <property type="protein sequence ID" value="QKF77464.1"/>
    <property type="molecule type" value="Genomic_DNA"/>
</dbReference>
<organism evidence="1 2">
    <name type="scientific">Arcobacter defluvii</name>
    <dbReference type="NCBI Taxonomy" id="873191"/>
    <lineage>
        <taxon>Bacteria</taxon>
        <taxon>Pseudomonadati</taxon>
        <taxon>Campylobacterota</taxon>
        <taxon>Epsilonproteobacteria</taxon>
        <taxon>Campylobacterales</taxon>
        <taxon>Arcobacteraceae</taxon>
        <taxon>Arcobacter</taxon>
    </lineage>
</organism>
<dbReference type="InterPro" id="IPR017850">
    <property type="entry name" value="Alkaline_phosphatase_core_sf"/>
</dbReference>
<dbReference type="Proteomes" id="UP000503313">
    <property type="component" value="Chromosome"/>
</dbReference>
<gene>
    <name evidence="1" type="ORF">ADFLV_1438</name>
</gene>
<reference evidence="1 2" key="1">
    <citation type="submission" date="2020-05" db="EMBL/GenBank/DDBJ databases">
        <title>Complete genome sequencing of Campylobacter and Arcobacter type strains.</title>
        <authorList>
            <person name="Miller W.G."/>
            <person name="Yee E."/>
        </authorList>
    </citation>
    <scope>NUCLEOTIDE SEQUENCE [LARGE SCALE GENOMIC DNA]</scope>
    <source>
        <strain evidence="1 2">LMG 25694</strain>
    </source>
</reference>
<name>A0AAE7E7D6_9BACT</name>
<dbReference type="KEGG" id="adz:ADFLV_1438"/>
<dbReference type="InterPro" id="IPR014060">
    <property type="entry name" value="PglZ"/>
</dbReference>
<proteinExistence type="predicted"/>